<dbReference type="InterPro" id="IPR009824">
    <property type="entry name" value="DUF1392"/>
</dbReference>
<dbReference type="Pfam" id="PF07154">
    <property type="entry name" value="DUF1392"/>
    <property type="match status" value="1"/>
</dbReference>
<reference evidence="1" key="1">
    <citation type="submission" date="2021-05" db="EMBL/GenBank/DDBJ databases">
        <authorList>
            <person name="Pietrasiak N."/>
            <person name="Ward R."/>
            <person name="Stajich J.E."/>
            <person name="Kurbessoian T."/>
        </authorList>
    </citation>
    <scope>NUCLEOTIDE SEQUENCE</scope>
    <source>
        <strain evidence="1">JT2-VF2</strain>
    </source>
</reference>
<evidence type="ECO:0000313" key="2">
    <source>
        <dbReference type="Proteomes" id="UP000715781"/>
    </source>
</evidence>
<proteinExistence type="predicted"/>
<dbReference type="AlphaFoldDB" id="A0A951Q459"/>
<evidence type="ECO:0000313" key="1">
    <source>
        <dbReference type="EMBL" id="MBW4565001.1"/>
    </source>
</evidence>
<comment type="caution">
    <text evidence="1">The sequence shown here is derived from an EMBL/GenBank/DDBJ whole genome shotgun (WGS) entry which is preliminary data.</text>
</comment>
<accession>A0A951Q459</accession>
<dbReference type="EMBL" id="JAHHHN010000029">
    <property type="protein sequence ID" value="MBW4565001.1"/>
    <property type="molecule type" value="Genomic_DNA"/>
</dbReference>
<dbReference type="Proteomes" id="UP000715781">
    <property type="component" value="Unassembled WGS sequence"/>
</dbReference>
<protein>
    <submittedName>
        <fullName evidence="1">DUF1392 domain-containing protein</fullName>
    </submittedName>
</protein>
<gene>
    <name evidence="1" type="ORF">KME32_28630</name>
</gene>
<name>A0A951Q459_9NOST</name>
<reference evidence="1" key="2">
    <citation type="journal article" date="2022" name="Microbiol. Resour. Announc.">
        <title>Metagenome Sequencing to Explore Phylogenomics of Terrestrial Cyanobacteria.</title>
        <authorList>
            <person name="Ward R.D."/>
            <person name="Stajich J.E."/>
            <person name="Johansen J.R."/>
            <person name="Huntemann M."/>
            <person name="Clum A."/>
            <person name="Foster B."/>
            <person name="Foster B."/>
            <person name="Roux S."/>
            <person name="Palaniappan K."/>
            <person name="Varghese N."/>
            <person name="Mukherjee S."/>
            <person name="Reddy T.B.K."/>
            <person name="Daum C."/>
            <person name="Copeland A."/>
            <person name="Chen I.A."/>
            <person name="Ivanova N.N."/>
            <person name="Kyrpides N.C."/>
            <person name="Shapiro N."/>
            <person name="Eloe-Fadrosh E.A."/>
            <person name="Pietrasiak N."/>
        </authorList>
    </citation>
    <scope>NUCLEOTIDE SEQUENCE</scope>
    <source>
        <strain evidence="1">JT2-VF2</strain>
    </source>
</reference>
<organism evidence="1 2">
    <name type="scientific">Mojavia pulchra JT2-VF2</name>
    <dbReference type="NCBI Taxonomy" id="287848"/>
    <lineage>
        <taxon>Bacteria</taxon>
        <taxon>Bacillati</taxon>
        <taxon>Cyanobacteriota</taxon>
        <taxon>Cyanophyceae</taxon>
        <taxon>Nostocales</taxon>
        <taxon>Nostocaceae</taxon>
    </lineage>
</organism>
<sequence length="151" mass="17409">MEAITELEKCWFLSPPWGQEIPPVEVNLLEKVYLKGLRTFGYCCGVQWYRDSWNYIIEIKDDVIHATKHQILGTGRLKDTNLKKPTFMLGECVLLSSCDRPTKQRLVLGIGLVHTSWFYLVEVVSPAIPQPNTMPSRFCLVREEDLVRVNV</sequence>